<proteinExistence type="predicted"/>
<evidence type="ECO:0000313" key="1">
    <source>
        <dbReference type="EMBL" id="KAJ7533946.1"/>
    </source>
</evidence>
<sequence length="287" mass="31987">MMSIIKEGPEWLTPFLSAQYFSHCASHAQGRRENTRFCIDCQQGPLCATAIESKHVAHNTLQIRKASRMNVVKLNEVKKYIDVSNIQVYTINGATIIFLHARPHLQLARACSSYCEVCGRNIVDPVRFCSIGCKVECAKQNKDDTCLSLSELYAATPDLVHGKGGHRSSAKNECHKPPTLGVSEQISSNDPIGKPMKEKLKAEQWSMQHLELRLQKSRSQNISHGSARGRENMDHQNTPLPPGPCSTSQASVQDLDGSILHTLSEMGNIRSPRVHRRKGIPHRSPMF</sequence>
<comment type="caution">
    <text evidence="1">The sequence shown here is derived from an EMBL/GenBank/DDBJ whole genome shotgun (WGS) entry which is preliminary data.</text>
</comment>
<name>A0ACC2BW48_DIPCM</name>
<dbReference type="Proteomes" id="UP001162992">
    <property type="component" value="Chromosome 13"/>
</dbReference>
<evidence type="ECO:0000313" key="2">
    <source>
        <dbReference type="Proteomes" id="UP001162992"/>
    </source>
</evidence>
<protein>
    <submittedName>
        <fullName evidence="1">Uncharacterized protein</fullName>
    </submittedName>
</protein>
<organism evidence="1 2">
    <name type="scientific">Diphasiastrum complanatum</name>
    <name type="common">Issler's clubmoss</name>
    <name type="synonym">Lycopodium complanatum</name>
    <dbReference type="NCBI Taxonomy" id="34168"/>
    <lineage>
        <taxon>Eukaryota</taxon>
        <taxon>Viridiplantae</taxon>
        <taxon>Streptophyta</taxon>
        <taxon>Embryophyta</taxon>
        <taxon>Tracheophyta</taxon>
        <taxon>Lycopodiopsida</taxon>
        <taxon>Lycopodiales</taxon>
        <taxon>Lycopodiaceae</taxon>
        <taxon>Lycopodioideae</taxon>
        <taxon>Diphasiastrum</taxon>
    </lineage>
</organism>
<dbReference type="EMBL" id="CM055104">
    <property type="protein sequence ID" value="KAJ7533946.1"/>
    <property type="molecule type" value="Genomic_DNA"/>
</dbReference>
<gene>
    <name evidence="1" type="ORF">O6H91_13G072300</name>
</gene>
<reference evidence="2" key="1">
    <citation type="journal article" date="2024" name="Proc. Natl. Acad. Sci. U.S.A.">
        <title>Extraordinary preservation of gene collinearity over three hundred million years revealed in homosporous lycophytes.</title>
        <authorList>
            <person name="Li C."/>
            <person name="Wickell D."/>
            <person name="Kuo L.Y."/>
            <person name="Chen X."/>
            <person name="Nie B."/>
            <person name="Liao X."/>
            <person name="Peng D."/>
            <person name="Ji J."/>
            <person name="Jenkins J."/>
            <person name="Williams M."/>
            <person name="Shu S."/>
            <person name="Plott C."/>
            <person name="Barry K."/>
            <person name="Rajasekar S."/>
            <person name="Grimwood J."/>
            <person name="Han X."/>
            <person name="Sun S."/>
            <person name="Hou Z."/>
            <person name="He W."/>
            <person name="Dai G."/>
            <person name="Sun C."/>
            <person name="Schmutz J."/>
            <person name="Leebens-Mack J.H."/>
            <person name="Li F.W."/>
            <person name="Wang L."/>
        </authorList>
    </citation>
    <scope>NUCLEOTIDE SEQUENCE [LARGE SCALE GENOMIC DNA]</scope>
    <source>
        <strain evidence="2">cv. PW_Plant_1</strain>
    </source>
</reference>
<keyword evidence="2" id="KW-1185">Reference proteome</keyword>
<accession>A0ACC2BW48</accession>